<evidence type="ECO:0000313" key="1">
    <source>
        <dbReference type="EMBL" id="AIA93752.1"/>
    </source>
</evidence>
<sequence>MFLLIVKNLPQDYTCLSTAKVETLGYSIAESIAGGHRVIAYRGDDDVIYENFNDVPLITWITKDLQKDSSIVLQDIEKKSYKRKIPCIKKSYSLFSR</sequence>
<proteinExistence type="predicted"/>
<dbReference type="AlphaFoldDB" id="A0A060CFN9"/>
<organism evidence="1">
    <name type="scientific">uncultured Staphylococcus sp</name>
    <dbReference type="NCBI Taxonomy" id="189668"/>
    <lineage>
        <taxon>Bacteria</taxon>
        <taxon>Bacillati</taxon>
        <taxon>Bacillota</taxon>
        <taxon>Bacilli</taxon>
        <taxon>Bacillales</taxon>
        <taxon>Staphylococcaceae</taxon>
        <taxon>Staphylococcus</taxon>
        <taxon>environmental samples</taxon>
    </lineage>
</organism>
<reference evidence="1" key="1">
    <citation type="journal article" date="2013" name="Environ. Microbiol.">
        <title>Seasonally variable intestinal metagenomes of the red palm weevil (Rhynchophorus ferrugineus).</title>
        <authorList>
            <person name="Jia S."/>
            <person name="Zhang X."/>
            <person name="Zhang G."/>
            <person name="Yin A."/>
            <person name="Zhang S."/>
            <person name="Li F."/>
            <person name="Wang L."/>
            <person name="Zhao D."/>
            <person name="Yun Q."/>
            <person name="Tala"/>
            <person name="Wang J."/>
            <person name="Sun G."/>
            <person name="Baabdullah M."/>
            <person name="Yu X."/>
            <person name="Hu S."/>
            <person name="Al-Mssallem I.S."/>
            <person name="Yu J."/>
        </authorList>
    </citation>
    <scope>NUCLEOTIDE SEQUENCE</scope>
</reference>
<dbReference type="EMBL" id="KF126405">
    <property type="protein sequence ID" value="AIA93752.1"/>
    <property type="molecule type" value="Genomic_DNA"/>
</dbReference>
<protein>
    <submittedName>
        <fullName evidence="1">CAZy families GT4 protein</fullName>
    </submittedName>
</protein>
<name>A0A060CFN9_9STAP</name>
<accession>A0A060CFN9</accession>